<name>S4NWC7_9NEOP</name>
<accession>S4NWC7</accession>
<dbReference type="EMBL" id="GAIX01014700">
    <property type="protein sequence ID" value="JAA77860.1"/>
    <property type="molecule type" value="Transcribed_RNA"/>
</dbReference>
<sequence length="88" mass="10685">MKRRRTFCQSAPETLLFWGKMTFYLFLVSLSHNQRYSGFILHRRLFNLMLGFMACFCTDRVQFTRHALDRSNRLINTSVTINYFTLWF</sequence>
<proteinExistence type="predicted"/>
<reference evidence="1" key="2">
    <citation type="submission" date="2013-05" db="EMBL/GenBank/DDBJ databases">
        <authorList>
            <person name="Carter J.-M."/>
            <person name="Baker S.C."/>
            <person name="Pink R."/>
            <person name="Carter D.R.F."/>
            <person name="Collins A."/>
            <person name="Tomlin J."/>
            <person name="Gibbs M."/>
            <person name="Breuker C.J."/>
        </authorList>
    </citation>
    <scope>NUCLEOTIDE SEQUENCE</scope>
    <source>
        <tissue evidence="1">Ovary</tissue>
    </source>
</reference>
<evidence type="ECO:0000313" key="1">
    <source>
        <dbReference type="EMBL" id="JAA77860.1"/>
    </source>
</evidence>
<reference evidence="1" key="1">
    <citation type="journal article" date="2013" name="BMC Genomics">
        <title>Unscrambling butterfly oogenesis.</title>
        <authorList>
            <person name="Carter J.M."/>
            <person name="Baker S.C."/>
            <person name="Pink R."/>
            <person name="Carter D.R."/>
            <person name="Collins A."/>
            <person name="Tomlin J."/>
            <person name="Gibbs M."/>
            <person name="Breuker C.J."/>
        </authorList>
    </citation>
    <scope>NUCLEOTIDE SEQUENCE</scope>
    <source>
        <tissue evidence="1">Ovary</tissue>
    </source>
</reference>
<organism evidence="1">
    <name type="scientific">Pararge aegeria</name>
    <name type="common">speckled wood butterfly</name>
    <dbReference type="NCBI Taxonomy" id="116150"/>
    <lineage>
        <taxon>Eukaryota</taxon>
        <taxon>Metazoa</taxon>
        <taxon>Ecdysozoa</taxon>
        <taxon>Arthropoda</taxon>
        <taxon>Hexapoda</taxon>
        <taxon>Insecta</taxon>
        <taxon>Pterygota</taxon>
        <taxon>Neoptera</taxon>
        <taxon>Endopterygota</taxon>
        <taxon>Lepidoptera</taxon>
        <taxon>Glossata</taxon>
        <taxon>Ditrysia</taxon>
        <taxon>Papilionoidea</taxon>
        <taxon>Nymphalidae</taxon>
        <taxon>Satyrinae</taxon>
        <taxon>Satyrini</taxon>
        <taxon>Parargina</taxon>
        <taxon>Pararge</taxon>
    </lineage>
</organism>
<protein>
    <submittedName>
        <fullName evidence="1">Uncharacterized protein</fullName>
    </submittedName>
</protein>
<dbReference type="AlphaFoldDB" id="S4NWC7"/>